<dbReference type="InterPro" id="IPR004365">
    <property type="entry name" value="NA-bd_OB_tRNA"/>
</dbReference>
<dbReference type="GO" id="GO:0005524">
    <property type="term" value="F:ATP binding"/>
    <property type="evidence" value="ECO:0007669"/>
    <property type="project" value="UniProtKB-UniRule"/>
</dbReference>
<dbReference type="InterPro" id="IPR002313">
    <property type="entry name" value="Lys-tRNA-ligase_II"/>
</dbReference>
<comment type="cofactor">
    <cofactor evidence="7">
        <name>Mg(2+)</name>
        <dbReference type="ChEBI" id="CHEBI:18420"/>
    </cofactor>
    <text evidence="7">Binds 3 Mg(2+) ions per subunit.</text>
</comment>
<dbReference type="InterPro" id="IPR012340">
    <property type="entry name" value="NA-bd_OB-fold"/>
</dbReference>
<accession>A0A934N5S7</accession>
<dbReference type="InterPro" id="IPR006195">
    <property type="entry name" value="aa-tRNA-synth_II"/>
</dbReference>
<evidence type="ECO:0000256" key="6">
    <source>
        <dbReference type="ARBA" id="ARBA00048573"/>
    </source>
</evidence>
<feature type="binding site" evidence="7">
    <location>
        <position position="391"/>
    </location>
    <ligand>
        <name>Mg(2+)</name>
        <dbReference type="ChEBI" id="CHEBI:18420"/>
        <label>1</label>
    </ligand>
</feature>
<feature type="binding site" evidence="7">
    <location>
        <position position="384"/>
    </location>
    <ligand>
        <name>Mg(2+)</name>
        <dbReference type="ChEBI" id="CHEBI:18420"/>
        <label>1</label>
    </ligand>
</feature>
<keyword evidence="7" id="KW-0963">Cytoplasm</keyword>
<dbReference type="Pfam" id="PF00152">
    <property type="entry name" value="tRNA-synt_2"/>
    <property type="match status" value="1"/>
</dbReference>
<dbReference type="GO" id="GO:0005829">
    <property type="term" value="C:cytosol"/>
    <property type="evidence" value="ECO:0007669"/>
    <property type="project" value="TreeGrafter"/>
</dbReference>
<feature type="domain" description="Aminoacyl-transfer RNA synthetases class-II family profile" evidence="8">
    <location>
        <begin position="182"/>
        <end position="468"/>
    </location>
</feature>
<dbReference type="Gene3D" id="2.40.50.140">
    <property type="entry name" value="Nucleic acid-binding proteins"/>
    <property type="match status" value="1"/>
</dbReference>
<dbReference type="HAMAP" id="MF_00252">
    <property type="entry name" value="Lys_tRNA_synth_class2"/>
    <property type="match status" value="1"/>
</dbReference>
<dbReference type="InterPro" id="IPR045864">
    <property type="entry name" value="aa-tRNA-synth_II/BPL/LPL"/>
</dbReference>
<evidence type="ECO:0000313" key="9">
    <source>
        <dbReference type="EMBL" id="MBJ7601700.1"/>
    </source>
</evidence>
<dbReference type="GO" id="GO:0000049">
    <property type="term" value="F:tRNA binding"/>
    <property type="evidence" value="ECO:0007669"/>
    <property type="project" value="TreeGrafter"/>
</dbReference>
<evidence type="ECO:0000259" key="8">
    <source>
        <dbReference type="PROSITE" id="PS50862"/>
    </source>
</evidence>
<protein>
    <recommendedName>
        <fullName evidence="7">Lysine--tRNA ligase</fullName>
        <ecNumber evidence="7">6.1.1.6</ecNumber>
    </recommendedName>
    <alternativeName>
        <fullName evidence="7">Lysyl-tRNA synthetase</fullName>
        <shortName evidence="7">LysRS</shortName>
    </alternativeName>
</protein>
<comment type="subunit">
    <text evidence="7">Homodimer.</text>
</comment>
<keyword evidence="2 7" id="KW-0479">Metal-binding</keyword>
<dbReference type="PRINTS" id="PR00982">
    <property type="entry name" value="TRNASYNTHLYS"/>
</dbReference>
<comment type="catalytic activity">
    <reaction evidence="6 7">
        <text>tRNA(Lys) + L-lysine + ATP = L-lysyl-tRNA(Lys) + AMP + diphosphate</text>
        <dbReference type="Rhea" id="RHEA:20792"/>
        <dbReference type="Rhea" id="RHEA-COMP:9696"/>
        <dbReference type="Rhea" id="RHEA-COMP:9697"/>
        <dbReference type="ChEBI" id="CHEBI:30616"/>
        <dbReference type="ChEBI" id="CHEBI:32551"/>
        <dbReference type="ChEBI" id="CHEBI:33019"/>
        <dbReference type="ChEBI" id="CHEBI:78442"/>
        <dbReference type="ChEBI" id="CHEBI:78529"/>
        <dbReference type="ChEBI" id="CHEBI:456215"/>
        <dbReference type="EC" id="6.1.1.6"/>
    </reaction>
</comment>
<evidence type="ECO:0000256" key="2">
    <source>
        <dbReference type="ARBA" id="ARBA00022723"/>
    </source>
</evidence>
<dbReference type="GO" id="GO:0000287">
    <property type="term" value="F:magnesium ion binding"/>
    <property type="evidence" value="ECO:0007669"/>
    <property type="project" value="UniProtKB-UniRule"/>
</dbReference>
<evidence type="ECO:0000256" key="3">
    <source>
        <dbReference type="ARBA" id="ARBA00022741"/>
    </source>
</evidence>
<dbReference type="GO" id="GO:0006430">
    <property type="term" value="P:lysyl-tRNA aminoacylation"/>
    <property type="evidence" value="ECO:0007669"/>
    <property type="project" value="UniProtKB-UniRule"/>
</dbReference>
<dbReference type="Pfam" id="PF01336">
    <property type="entry name" value="tRNA_anti-codon"/>
    <property type="match status" value="1"/>
</dbReference>
<gene>
    <name evidence="7" type="primary">lysS</name>
    <name evidence="9" type="ORF">JF888_00655</name>
</gene>
<dbReference type="CDD" id="cd04322">
    <property type="entry name" value="LysRS_N"/>
    <property type="match status" value="1"/>
</dbReference>
<dbReference type="PANTHER" id="PTHR42918">
    <property type="entry name" value="LYSYL-TRNA SYNTHETASE"/>
    <property type="match status" value="1"/>
</dbReference>
<dbReference type="InterPro" id="IPR044136">
    <property type="entry name" value="Lys-tRNA-ligase_II_N"/>
</dbReference>
<evidence type="ECO:0000256" key="4">
    <source>
        <dbReference type="ARBA" id="ARBA00022840"/>
    </source>
</evidence>
<keyword evidence="5 7" id="KW-0030">Aminoacyl-tRNA synthetase</keyword>
<dbReference type="RefSeq" id="WP_350340667.1">
    <property type="nucleotide sequence ID" value="NZ_JAEKNQ010000006.1"/>
</dbReference>
<reference evidence="9 10" key="1">
    <citation type="submission" date="2020-10" db="EMBL/GenBank/DDBJ databases">
        <title>Ca. Dormibacterota MAGs.</title>
        <authorList>
            <person name="Montgomery K."/>
        </authorList>
    </citation>
    <scope>NUCLEOTIDE SEQUENCE [LARGE SCALE GENOMIC DNA]</scope>
    <source>
        <strain evidence="9">SC8811_S16_3</strain>
    </source>
</reference>
<keyword evidence="7" id="KW-0460">Magnesium</keyword>
<dbReference type="SUPFAM" id="SSF50249">
    <property type="entry name" value="Nucleic acid-binding proteins"/>
    <property type="match status" value="1"/>
</dbReference>
<evidence type="ECO:0000256" key="1">
    <source>
        <dbReference type="ARBA" id="ARBA00022598"/>
    </source>
</evidence>
<comment type="caution">
    <text evidence="9">The sequence shown here is derived from an EMBL/GenBank/DDBJ whole genome shotgun (WGS) entry which is preliminary data.</text>
</comment>
<keyword evidence="3 7" id="KW-0547">Nucleotide-binding</keyword>
<name>A0A934N5S7_9BACT</name>
<dbReference type="InterPro" id="IPR018149">
    <property type="entry name" value="Lys-tRNA-synth_II_C"/>
</dbReference>
<dbReference type="GO" id="GO:0004824">
    <property type="term" value="F:lysine-tRNA ligase activity"/>
    <property type="evidence" value="ECO:0007669"/>
    <property type="project" value="UniProtKB-UniRule"/>
</dbReference>
<evidence type="ECO:0000256" key="7">
    <source>
        <dbReference type="HAMAP-Rule" id="MF_00252"/>
    </source>
</evidence>
<dbReference type="Proteomes" id="UP000620075">
    <property type="component" value="Unassembled WGS sequence"/>
</dbReference>
<dbReference type="InterPro" id="IPR004364">
    <property type="entry name" value="Aa-tRNA-synt_II"/>
</dbReference>
<dbReference type="Gene3D" id="3.30.930.10">
    <property type="entry name" value="Bira Bifunctional Protein, Domain 2"/>
    <property type="match status" value="1"/>
</dbReference>
<comment type="similarity">
    <text evidence="7">Belongs to the class-II aminoacyl-tRNA synthetase family.</text>
</comment>
<sequence>MNPSMDSPADHFDVALSGEMRDRLEKLSALRAAGVEPYPPRFSRDHTAAQVRSRVEAEGQVERVTVAGRLLAMRGSGGMTFAPLQDQSGQIQLVAQRDVVGEAAYGGFADLDRGDIVGASGPARKTRRGEPSVWLDSFRLLAKSLRPLPEKWHGLKDVETRYRQRYVDLIVNAESREVFLKRSRIISAVRRLLDADGYIEVETPTLQEIPGGGHARPFSTHHNALQQDFYLRIALELPLKRLIVGGLERVYEIGRNFRNEGIDRTHNPEFTTLECYHAFTDLSGMLELTERIFTAASEAAGTELEAEYEGQRIYLRPPFQRRSMIDLVAEQTGRRLTGLELAAAYEELVEPGIVQPTFVTDYPVETSPLARRREDDPRFVERSELIIGGREYANAFTELTDPIDQRRRFEDQLAQKSAGFEEAHPFDEDFIRALEYGMPPSGGLGVGIDRLVMLLTGQAAIRDVILFPQLKKEQ</sequence>
<proteinExistence type="inferred from homology"/>
<dbReference type="CDD" id="cd00775">
    <property type="entry name" value="LysRS_core"/>
    <property type="match status" value="1"/>
</dbReference>
<comment type="subcellular location">
    <subcellularLocation>
        <location evidence="7">Cytoplasm</location>
    </subcellularLocation>
</comment>
<dbReference type="PANTHER" id="PTHR42918:SF15">
    <property type="entry name" value="LYSINE--TRNA LIGASE, CHLOROPLASTIC_MITOCHONDRIAL"/>
    <property type="match status" value="1"/>
</dbReference>
<dbReference type="SUPFAM" id="SSF55681">
    <property type="entry name" value="Class II aaRS and biotin synthetases"/>
    <property type="match status" value="1"/>
</dbReference>
<dbReference type="AlphaFoldDB" id="A0A934N5S7"/>
<dbReference type="PROSITE" id="PS50862">
    <property type="entry name" value="AA_TRNA_LIGASE_II"/>
    <property type="match status" value="1"/>
</dbReference>
<keyword evidence="7" id="KW-0648">Protein biosynthesis</keyword>
<evidence type="ECO:0000256" key="5">
    <source>
        <dbReference type="ARBA" id="ARBA00023146"/>
    </source>
</evidence>
<evidence type="ECO:0000313" key="10">
    <source>
        <dbReference type="Proteomes" id="UP000620075"/>
    </source>
</evidence>
<feature type="binding site" evidence="7">
    <location>
        <position position="391"/>
    </location>
    <ligand>
        <name>Mg(2+)</name>
        <dbReference type="ChEBI" id="CHEBI:18420"/>
        <label>2</label>
    </ligand>
</feature>
<dbReference type="EC" id="6.1.1.6" evidence="7"/>
<keyword evidence="4 7" id="KW-0067">ATP-binding</keyword>
<keyword evidence="1 7" id="KW-0436">Ligase</keyword>
<organism evidence="9 10">
    <name type="scientific">Candidatus Dormiibacter inghamiae</name>
    <dbReference type="NCBI Taxonomy" id="3127013"/>
    <lineage>
        <taxon>Bacteria</taxon>
        <taxon>Bacillati</taxon>
        <taxon>Candidatus Dormiibacterota</taxon>
        <taxon>Candidatus Dormibacteria</taxon>
        <taxon>Candidatus Dormibacterales</taxon>
        <taxon>Candidatus Dormibacteraceae</taxon>
        <taxon>Candidatus Dormiibacter</taxon>
    </lineage>
</organism>
<dbReference type="EMBL" id="JAEKNQ010000006">
    <property type="protein sequence ID" value="MBJ7601700.1"/>
    <property type="molecule type" value="Genomic_DNA"/>
</dbReference>